<evidence type="ECO:0000313" key="3">
    <source>
        <dbReference type="Proteomes" id="UP000325300"/>
    </source>
</evidence>
<protein>
    <recommendedName>
        <fullName evidence="4">DUF3592 domain-containing protein</fullName>
    </recommendedName>
</protein>
<keyword evidence="1" id="KW-0812">Transmembrane</keyword>
<feature type="transmembrane region" description="Helical" evidence="1">
    <location>
        <begin position="6"/>
        <end position="22"/>
    </location>
</feature>
<evidence type="ECO:0008006" key="4">
    <source>
        <dbReference type="Google" id="ProtNLM"/>
    </source>
</evidence>
<keyword evidence="1" id="KW-0472">Membrane</keyword>
<organism evidence="2 3">
    <name type="scientific">Streptococcus pyogenes</name>
    <dbReference type="NCBI Taxonomy" id="1314"/>
    <lineage>
        <taxon>Bacteria</taxon>
        <taxon>Bacillati</taxon>
        <taxon>Bacillota</taxon>
        <taxon>Bacilli</taxon>
        <taxon>Lactobacillales</taxon>
        <taxon>Streptococcaceae</taxon>
        <taxon>Streptococcus</taxon>
    </lineage>
</organism>
<sequence>MEKQFFYIAAIIFLVLGLADLSKSSMLKSNTDYVKAEVVSIWQPNPEAVKKGNSKWANFMYLVDGKQYISSNRIQVSMNTKVGDLKQIKYDKRNPEKIYGFSVKRACILFIVAIVLFIIAKFKLF</sequence>
<gene>
    <name evidence="2" type="ORF">E0F67_09515</name>
</gene>
<feature type="transmembrane region" description="Helical" evidence="1">
    <location>
        <begin position="98"/>
        <end position="120"/>
    </location>
</feature>
<dbReference type="EMBL" id="SJLI01000102">
    <property type="protein sequence ID" value="TYK93696.1"/>
    <property type="molecule type" value="Genomic_DNA"/>
</dbReference>
<dbReference type="RefSeq" id="WP_000414796.1">
    <property type="nucleotide sequence ID" value="NZ_SJLI01000102.1"/>
</dbReference>
<keyword evidence="1" id="KW-1133">Transmembrane helix</keyword>
<evidence type="ECO:0000256" key="1">
    <source>
        <dbReference type="SAM" id="Phobius"/>
    </source>
</evidence>
<proteinExistence type="predicted"/>
<reference evidence="2 3" key="1">
    <citation type="submission" date="2019-02" db="EMBL/GenBank/DDBJ databases">
        <title>Novel genomic isolates of S. pyogenes and S. dysgalactiae subsp. equisimilis associated to necrotising fasciitis (NSTI).</title>
        <authorList>
            <person name="Barrantes I."/>
        </authorList>
    </citation>
    <scope>NUCLEOTIDE SEQUENCE [LARGE SCALE GENOMIC DNA]</scope>
    <source>
        <strain evidence="2 3">SPY5003</strain>
    </source>
</reference>
<comment type="caution">
    <text evidence="2">The sequence shown here is derived from an EMBL/GenBank/DDBJ whole genome shotgun (WGS) entry which is preliminary data.</text>
</comment>
<dbReference type="Proteomes" id="UP000325300">
    <property type="component" value="Unassembled WGS sequence"/>
</dbReference>
<name>A0A5S4TAZ2_STRPY</name>
<accession>A0A5S4TAZ2</accession>
<evidence type="ECO:0000313" key="2">
    <source>
        <dbReference type="EMBL" id="TYK93696.1"/>
    </source>
</evidence>
<dbReference type="AlphaFoldDB" id="A0A5S4TAZ2"/>